<sequence length="439" mass="49255">MPVARQQHEPRVDDTGEGGSGSLNSHRFDTWKAKIADSGERSGRTGTAVRTDSFDVVYDSDSERSLPDNVISLQDSFSDNDLESESIPDLQLDLAELKRQASKSVGAFCTNATRLCSGSYHEIFVLDFQQPQEGHDTCTSERVPSSCIARCARTSEPIEHGRSTIATMRYVKAHTDLPVPCIFYADVDPNNKVGAPYVLMEKLPGETLASIWDDLSLAHKKAVVAQIAGLLQQLASLEFAKIGCLQDEGTSADYLTSFISDETVSGPEEKAMLREVSSIVRDAASSVLLEPPFRLIHADFDRQNLMFTTHGSQEPRLSGIIDWDHAYTGPLYYLFDYPIFLQDVDGRKDLYFENKVLRQHLVRSLQEQYPDDAAMRDRVRRCFSEKTYELNEFFNLFVAEERDSPITHARAYLRDIKGCSGTAYSGRIDYKPEEIDSID</sequence>
<feature type="domain" description="Aminoglycoside phosphotransferase" evidence="2">
    <location>
        <begin position="148"/>
        <end position="333"/>
    </location>
</feature>
<dbReference type="InterPro" id="IPR011009">
    <property type="entry name" value="Kinase-like_dom_sf"/>
</dbReference>
<dbReference type="InterPro" id="IPR051678">
    <property type="entry name" value="AGP_Transferase"/>
</dbReference>
<feature type="compositionally biased region" description="Basic and acidic residues" evidence="1">
    <location>
        <begin position="1"/>
        <end position="14"/>
    </location>
</feature>
<comment type="caution">
    <text evidence="3">The sequence shown here is derived from an EMBL/GenBank/DDBJ whole genome shotgun (WGS) entry which is preliminary data.</text>
</comment>
<accession>A0AAJ0G9A0</accession>
<protein>
    <recommendedName>
        <fullName evidence="2">Aminoglycoside phosphotransferase domain-containing protein</fullName>
    </recommendedName>
</protein>
<evidence type="ECO:0000256" key="1">
    <source>
        <dbReference type="SAM" id="MobiDB-lite"/>
    </source>
</evidence>
<dbReference type="Pfam" id="PF01636">
    <property type="entry name" value="APH"/>
    <property type="match status" value="1"/>
</dbReference>
<keyword evidence="4" id="KW-1185">Reference proteome</keyword>
<gene>
    <name evidence="3" type="ORF">LTR09_004966</name>
</gene>
<dbReference type="PANTHER" id="PTHR21310:SF56">
    <property type="entry name" value="AMINOGLYCOSIDE PHOSPHOTRANSFERASE DOMAIN-CONTAINING PROTEIN"/>
    <property type="match status" value="1"/>
</dbReference>
<proteinExistence type="predicted"/>
<dbReference type="PANTHER" id="PTHR21310">
    <property type="entry name" value="AMINOGLYCOSIDE PHOSPHOTRANSFERASE-RELATED-RELATED"/>
    <property type="match status" value="1"/>
</dbReference>
<feature type="region of interest" description="Disordered" evidence="1">
    <location>
        <begin position="1"/>
        <end position="27"/>
    </location>
</feature>
<evidence type="ECO:0000313" key="4">
    <source>
        <dbReference type="Proteomes" id="UP001271007"/>
    </source>
</evidence>
<reference evidence="3" key="1">
    <citation type="submission" date="2023-04" db="EMBL/GenBank/DDBJ databases">
        <title>Black Yeasts Isolated from many extreme environments.</title>
        <authorList>
            <person name="Coleine C."/>
            <person name="Stajich J.E."/>
            <person name="Selbmann L."/>
        </authorList>
    </citation>
    <scope>NUCLEOTIDE SEQUENCE</scope>
    <source>
        <strain evidence="3">CCFEE 5312</strain>
    </source>
</reference>
<evidence type="ECO:0000259" key="2">
    <source>
        <dbReference type="Pfam" id="PF01636"/>
    </source>
</evidence>
<dbReference type="InterPro" id="IPR002575">
    <property type="entry name" value="Aminoglycoside_PTrfase"/>
</dbReference>
<name>A0AAJ0G9A0_9PEZI</name>
<evidence type="ECO:0000313" key="3">
    <source>
        <dbReference type="EMBL" id="KAK3054188.1"/>
    </source>
</evidence>
<dbReference type="AlphaFoldDB" id="A0AAJ0G9A0"/>
<dbReference type="Gene3D" id="3.90.1200.10">
    <property type="match status" value="1"/>
</dbReference>
<dbReference type="EMBL" id="JAWDJX010000013">
    <property type="protein sequence ID" value="KAK3054188.1"/>
    <property type="molecule type" value="Genomic_DNA"/>
</dbReference>
<dbReference type="Proteomes" id="UP001271007">
    <property type="component" value="Unassembled WGS sequence"/>
</dbReference>
<dbReference type="SUPFAM" id="SSF56112">
    <property type="entry name" value="Protein kinase-like (PK-like)"/>
    <property type="match status" value="1"/>
</dbReference>
<organism evidence="3 4">
    <name type="scientific">Extremus antarcticus</name>
    <dbReference type="NCBI Taxonomy" id="702011"/>
    <lineage>
        <taxon>Eukaryota</taxon>
        <taxon>Fungi</taxon>
        <taxon>Dikarya</taxon>
        <taxon>Ascomycota</taxon>
        <taxon>Pezizomycotina</taxon>
        <taxon>Dothideomycetes</taxon>
        <taxon>Dothideomycetidae</taxon>
        <taxon>Mycosphaerellales</taxon>
        <taxon>Extremaceae</taxon>
        <taxon>Extremus</taxon>
    </lineage>
</organism>